<feature type="transmembrane region" description="Helical" evidence="4">
    <location>
        <begin position="169"/>
        <end position="190"/>
    </location>
</feature>
<comment type="caution">
    <text evidence="6">The sequence shown here is derived from an EMBL/GenBank/DDBJ whole genome shotgun (WGS) entry which is preliminary data.</text>
</comment>
<keyword evidence="3 4" id="KW-0472">Membrane</keyword>
<dbReference type="InterPro" id="IPR011701">
    <property type="entry name" value="MFS"/>
</dbReference>
<feature type="domain" description="Major facilitator superfamily (MFS) profile" evidence="5">
    <location>
        <begin position="1"/>
        <end position="407"/>
    </location>
</feature>
<feature type="transmembrane region" description="Helical" evidence="4">
    <location>
        <begin position="48"/>
        <end position="70"/>
    </location>
</feature>
<dbReference type="PROSITE" id="PS50850">
    <property type="entry name" value="MFS"/>
    <property type="match status" value="1"/>
</dbReference>
<feature type="transmembrane region" description="Helical" evidence="4">
    <location>
        <begin position="315"/>
        <end position="341"/>
    </location>
</feature>
<reference evidence="6 7" key="1">
    <citation type="submission" date="2020-08" db="EMBL/GenBank/DDBJ databases">
        <title>Genomic Encyclopedia of Type Strains, Phase IV (KMG-IV): sequencing the most valuable type-strain genomes for metagenomic binning, comparative biology and taxonomic classification.</title>
        <authorList>
            <person name="Goeker M."/>
        </authorList>
    </citation>
    <scope>NUCLEOTIDE SEQUENCE [LARGE SCALE GENOMIC DNA]</scope>
    <source>
        <strain evidence="6 7">DSM 27057</strain>
    </source>
</reference>
<feature type="transmembrane region" description="Helical" evidence="4">
    <location>
        <begin position="291"/>
        <end position="309"/>
    </location>
</feature>
<accession>A0A7W6CBR7</accession>
<organism evidence="6 7">
    <name type="scientific">Novosphingobium sediminicola</name>
    <dbReference type="NCBI Taxonomy" id="563162"/>
    <lineage>
        <taxon>Bacteria</taxon>
        <taxon>Pseudomonadati</taxon>
        <taxon>Pseudomonadota</taxon>
        <taxon>Alphaproteobacteria</taxon>
        <taxon>Sphingomonadales</taxon>
        <taxon>Sphingomonadaceae</taxon>
        <taxon>Novosphingobium</taxon>
    </lineage>
</organism>
<dbReference type="InterPro" id="IPR036259">
    <property type="entry name" value="MFS_trans_sf"/>
</dbReference>
<feature type="transmembrane region" description="Helical" evidence="4">
    <location>
        <begin position="12"/>
        <end position="36"/>
    </location>
</feature>
<feature type="transmembrane region" description="Helical" evidence="4">
    <location>
        <begin position="260"/>
        <end position="282"/>
    </location>
</feature>
<dbReference type="Gene3D" id="1.20.1250.20">
    <property type="entry name" value="MFS general substrate transporter like domains"/>
    <property type="match status" value="2"/>
</dbReference>
<dbReference type="InterPro" id="IPR020846">
    <property type="entry name" value="MFS_dom"/>
</dbReference>
<gene>
    <name evidence="6" type="ORF">GGR38_000585</name>
</gene>
<evidence type="ECO:0000256" key="3">
    <source>
        <dbReference type="ARBA" id="ARBA00023136"/>
    </source>
</evidence>
<evidence type="ECO:0000256" key="4">
    <source>
        <dbReference type="SAM" id="Phobius"/>
    </source>
</evidence>
<protein>
    <submittedName>
        <fullName evidence="6">MFS family permease</fullName>
    </submittedName>
</protein>
<keyword evidence="2 4" id="KW-1133">Transmembrane helix</keyword>
<dbReference type="EMBL" id="JACIDX010000002">
    <property type="protein sequence ID" value="MBB3953658.1"/>
    <property type="molecule type" value="Genomic_DNA"/>
</dbReference>
<evidence type="ECO:0000259" key="5">
    <source>
        <dbReference type="PROSITE" id="PS50850"/>
    </source>
</evidence>
<name>A0A7W6CBR7_9SPHN</name>
<sequence length="407" mass="42882">MPRPVSGGFMALYAFTQYAHWLAILTPVTITIAMRIGQIAPPDQKSAYLATIMSIGALFAMVAAPIWGAISDHTTARIGRRKFWIVAGSLFLLTGVIILALSTSIWLFGLGWIICQTGSNAAQAAISAILPDQVPLEQRGRMSSFLGLTTVFALVSGTFITQFTHQNSMAMFIVPWLPYLVAVLLVLRFLPDAPSHSTDGISLATIFSAFRVNPFRDRDFGLAFSCRFLLTTGNSFAQTYQVFLLMDVIGLATHQVPGAMFTITSSVAIIGAILTPLAGVLVDKTGRMKPLVFGAGLLATAGLLAISQTTSLPPFIAAMIVLGAGKSVIYALTTALGASVLPDRAGAAKDMGIIQIASSLPQSLAPAIAPLFLSIGGGHSNYEAVFIAAALFAAGGTLAILPIRHVK</sequence>
<dbReference type="PANTHER" id="PTHR23528">
    <property type="match status" value="1"/>
</dbReference>
<evidence type="ECO:0000313" key="6">
    <source>
        <dbReference type="EMBL" id="MBB3953658.1"/>
    </source>
</evidence>
<evidence type="ECO:0000313" key="7">
    <source>
        <dbReference type="Proteomes" id="UP000548867"/>
    </source>
</evidence>
<proteinExistence type="predicted"/>
<keyword evidence="7" id="KW-1185">Reference proteome</keyword>
<feature type="transmembrane region" description="Helical" evidence="4">
    <location>
        <begin position="353"/>
        <end position="373"/>
    </location>
</feature>
<dbReference type="Proteomes" id="UP000548867">
    <property type="component" value="Unassembled WGS sequence"/>
</dbReference>
<dbReference type="AlphaFoldDB" id="A0A7W6CBR7"/>
<dbReference type="GO" id="GO:0022857">
    <property type="term" value="F:transmembrane transporter activity"/>
    <property type="evidence" value="ECO:0007669"/>
    <property type="project" value="InterPro"/>
</dbReference>
<keyword evidence="1 4" id="KW-0812">Transmembrane</keyword>
<feature type="transmembrane region" description="Helical" evidence="4">
    <location>
        <begin position="220"/>
        <end position="240"/>
    </location>
</feature>
<evidence type="ECO:0000256" key="1">
    <source>
        <dbReference type="ARBA" id="ARBA00022692"/>
    </source>
</evidence>
<dbReference type="SUPFAM" id="SSF103473">
    <property type="entry name" value="MFS general substrate transporter"/>
    <property type="match status" value="1"/>
</dbReference>
<feature type="transmembrane region" description="Helical" evidence="4">
    <location>
        <begin position="107"/>
        <end position="130"/>
    </location>
</feature>
<evidence type="ECO:0000256" key="2">
    <source>
        <dbReference type="ARBA" id="ARBA00022989"/>
    </source>
</evidence>
<dbReference type="PANTHER" id="PTHR23528:SF1">
    <property type="entry name" value="MAJOR FACILITATOR SUPERFAMILY (MFS) PROFILE DOMAIN-CONTAINING PROTEIN"/>
    <property type="match status" value="1"/>
</dbReference>
<feature type="transmembrane region" description="Helical" evidence="4">
    <location>
        <begin position="82"/>
        <end position="101"/>
    </location>
</feature>
<dbReference type="Pfam" id="PF07690">
    <property type="entry name" value="MFS_1"/>
    <property type="match status" value="1"/>
</dbReference>
<feature type="transmembrane region" description="Helical" evidence="4">
    <location>
        <begin position="142"/>
        <end position="163"/>
    </location>
</feature>
<feature type="transmembrane region" description="Helical" evidence="4">
    <location>
        <begin position="385"/>
        <end position="403"/>
    </location>
</feature>